<dbReference type="SUPFAM" id="SSF50249">
    <property type="entry name" value="Nucleic acid-binding proteins"/>
    <property type="match status" value="1"/>
</dbReference>
<dbReference type="Gene3D" id="3.40.50.150">
    <property type="entry name" value="Vaccinia Virus protein VP39"/>
    <property type="match status" value="1"/>
</dbReference>
<dbReference type="FunFam" id="2.40.50.1070:FF:000003">
    <property type="entry name" value="23S rRNA (Uracil-5-)-methyltransferase RumA"/>
    <property type="match status" value="1"/>
</dbReference>
<accession>A0A644X7T0</accession>
<dbReference type="CDD" id="cd02440">
    <property type="entry name" value="AdoMet_MTases"/>
    <property type="match status" value="1"/>
</dbReference>
<feature type="domain" description="TRAM" evidence="4">
    <location>
        <begin position="9"/>
        <end position="67"/>
    </location>
</feature>
<proteinExistence type="predicted"/>
<dbReference type="PROSITE" id="PS01230">
    <property type="entry name" value="TRMA_1"/>
    <property type="match status" value="1"/>
</dbReference>
<name>A0A644X7T0_9ZZZZ</name>
<evidence type="ECO:0000256" key="3">
    <source>
        <dbReference type="ARBA" id="ARBA00022691"/>
    </source>
</evidence>
<dbReference type="PROSITE" id="PS51687">
    <property type="entry name" value="SAM_MT_RNA_M5U"/>
    <property type="match status" value="1"/>
</dbReference>
<dbReference type="Pfam" id="PF05958">
    <property type="entry name" value="tRNA_U5-meth_tr"/>
    <property type="match status" value="1"/>
</dbReference>
<dbReference type="InterPro" id="IPR012340">
    <property type="entry name" value="NA-bd_OB-fold"/>
</dbReference>
<keyword evidence="3" id="KW-0949">S-adenosyl-L-methionine</keyword>
<dbReference type="InterPro" id="IPR002792">
    <property type="entry name" value="TRAM_dom"/>
</dbReference>
<evidence type="ECO:0000256" key="2">
    <source>
        <dbReference type="ARBA" id="ARBA00022679"/>
    </source>
</evidence>
<dbReference type="Pfam" id="PF01938">
    <property type="entry name" value="TRAM"/>
    <property type="match status" value="1"/>
</dbReference>
<dbReference type="SUPFAM" id="SSF53335">
    <property type="entry name" value="S-adenosyl-L-methionine-dependent methyltransferases"/>
    <property type="match status" value="1"/>
</dbReference>
<dbReference type="InterPro" id="IPR030390">
    <property type="entry name" value="MeTrfase_TrmA_AS"/>
</dbReference>
<gene>
    <name evidence="5" type="primary">rlmCD_18</name>
    <name evidence="5" type="ORF">SDC9_58582</name>
</gene>
<keyword evidence="2 5" id="KW-0808">Transferase</keyword>
<dbReference type="NCBIfam" id="TIGR00479">
    <property type="entry name" value="rumA"/>
    <property type="match status" value="1"/>
</dbReference>
<reference evidence="5" key="1">
    <citation type="submission" date="2019-08" db="EMBL/GenBank/DDBJ databases">
        <authorList>
            <person name="Kucharzyk K."/>
            <person name="Murdoch R.W."/>
            <person name="Higgins S."/>
            <person name="Loffler F."/>
        </authorList>
    </citation>
    <scope>NUCLEOTIDE SEQUENCE</scope>
</reference>
<dbReference type="PANTHER" id="PTHR11061:SF30">
    <property type="entry name" value="TRNA (URACIL(54)-C(5))-METHYLTRANSFERASE"/>
    <property type="match status" value="1"/>
</dbReference>
<dbReference type="EC" id="2.1.1.189" evidence="5"/>
<dbReference type="EMBL" id="VSSQ01001940">
    <property type="protein sequence ID" value="MPM12230.1"/>
    <property type="molecule type" value="Genomic_DNA"/>
</dbReference>
<protein>
    <submittedName>
        <fullName evidence="5">23S rRNA (Uracil-C(5))-methyltransferase RlmCD</fullName>
        <ecNumber evidence="5">2.1.1.189</ecNumber>
    </submittedName>
</protein>
<organism evidence="5">
    <name type="scientific">bioreactor metagenome</name>
    <dbReference type="NCBI Taxonomy" id="1076179"/>
    <lineage>
        <taxon>unclassified sequences</taxon>
        <taxon>metagenomes</taxon>
        <taxon>ecological metagenomes</taxon>
    </lineage>
</organism>
<dbReference type="InterPro" id="IPR029063">
    <property type="entry name" value="SAM-dependent_MTases_sf"/>
</dbReference>
<dbReference type="FunFam" id="3.40.50.150:FF:000009">
    <property type="entry name" value="23S rRNA (Uracil(1939)-C(5))-methyltransferase RlmD"/>
    <property type="match status" value="1"/>
</dbReference>
<comment type="caution">
    <text evidence="5">The sequence shown here is derived from an EMBL/GenBank/DDBJ whole genome shotgun (WGS) entry which is preliminary data.</text>
</comment>
<dbReference type="PROSITE" id="PS50926">
    <property type="entry name" value="TRAM"/>
    <property type="match status" value="1"/>
</dbReference>
<dbReference type="GO" id="GO:0070041">
    <property type="term" value="F:rRNA (uridine-C5-)-methyltransferase activity"/>
    <property type="evidence" value="ECO:0007669"/>
    <property type="project" value="TreeGrafter"/>
</dbReference>
<keyword evidence="1 5" id="KW-0489">Methyltransferase</keyword>
<sequence length="456" mass="50188">MVTGEKKEFHKKNEIHRLKIDGYSYDGAGIARLDGMAVFVAGALSGETCDVQLLKVGKSASWGRVVRFIEQSPGRVASDCPHYPKCGGCQTRHMSYAEELEFKRQRVEDALRRIGGAEIRVPVIFGANNTECYRNKAQFPVGREGSIGFYRARSHDVIDVPDCRLQSEPAHRLRAALKGWMEEYKIPAYDEENHKGLIRHLFVRTNRTGQSLCCIVANGDELPHAHALIDALQGGEPGLVGIILSVNKRITNVILGDTFRTIWGQDFLEDTLCGLTFRLSTPSFFQVNREQTEVLYQTALEFAELTGAETVLDLYCGVGTITLVMAKKALRAIGAEVVPEAVEDARDNAVRNGVHNAEFICADAGQAAKVLSGHGIRPDVICVDPPRKGLAADVIDTICAMAPKRLVYVSCDPATLARDIKLFGLQGYVPTKAVAVDLFPRTHHVETVVLMSRVEK</sequence>
<dbReference type="GO" id="GO:0070475">
    <property type="term" value="P:rRNA base methylation"/>
    <property type="evidence" value="ECO:0007669"/>
    <property type="project" value="TreeGrafter"/>
</dbReference>
<dbReference type="Gene3D" id="2.40.50.140">
    <property type="entry name" value="Nucleic acid-binding proteins"/>
    <property type="match status" value="1"/>
</dbReference>
<evidence type="ECO:0000313" key="5">
    <source>
        <dbReference type="EMBL" id="MPM12230.1"/>
    </source>
</evidence>
<evidence type="ECO:0000256" key="1">
    <source>
        <dbReference type="ARBA" id="ARBA00022603"/>
    </source>
</evidence>
<evidence type="ECO:0000259" key="4">
    <source>
        <dbReference type="PROSITE" id="PS50926"/>
    </source>
</evidence>
<dbReference type="InterPro" id="IPR010280">
    <property type="entry name" value="U5_MeTrfase_fam"/>
</dbReference>
<dbReference type="PANTHER" id="PTHR11061">
    <property type="entry name" value="RNA M5U METHYLTRANSFERASE"/>
    <property type="match status" value="1"/>
</dbReference>
<dbReference type="Gene3D" id="2.40.50.1070">
    <property type="match status" value="1"/>
</dbReference>
<dbReference type="AlphaFoldDB" id="A0A644X7T0"/>